<comment type="subunit">
    <text evidence="4">Homotetramer.</text>
</comment>
<evidence type="ECO:0000256" key="2">
    <source>
        <dbReference type="ARBA" id="ARBA00005194"/>
    </source>
</evidence>
<evidence type="ECO:0000256" key="15">
    <source>
        <dbReference type="ARBA" id="ARBA00053870"/>
    </source>
</evidence>
<sequence length="394" mass="41419">MAATAASGLQMATARPCISSSHRVVKAGAAILGASSKGASWAKLASGSHISSIQPFQRTFMSSSVKLNKVVTKATSESSDSKPVSGLPIDLRGKRAFIAGVADDNGYGWAIAKSLAASGAEILVGTWVPALNIFETSLRRGKFDESRVLPDGSLMDITKVYPLDAVFDNPEDVPEDVKANKRYAGSSKWTVQEVAESVKQDFGSIDILVHSLANGPEVSKPLLETSRKGYLAAISASSYSYVSLLKHFLPIMNPGGSSISLTYIASERIIPGYGGGMSSAKAALESDTRVLAFEAGRKNRIRVNTISAGPLRSRAAKAIGFIDTMIEYSLANAPLQKELSADEVGNAAAFLASPLASAVTGTVMYVDNGLNTMGVGVDSPIFKDLDIPKDNHQG</sequence>
<keyword evidence="9" id="KW-0276">Fatty acid metabolism</keyword>
<evidence type="ECO:0000256" key="4">
    <source>
        <dbReference type="ARBA" id="ARBA00011881"/>
    </source>
</evidence>
<evidence type="ECO:0000313" key="17">
    <source>
        <dbReference type="EMBL" id="PNT46771.1"/>
    </source>
</evidence>
<reference evidence="17 18" key="1">
    <citation type="journal article" date="2006" name="Science">
        <title>The genome of black cottonwood, Populus trichocarpa (Torr. &amp; Gray).</title>
        <authorList>
            <person name="Tuskan G.A."/>
            <person name="Difazio S."/>
            <person name="Jansson S."/>
            <person name="Bohlmann J."/>
            <person name="Grigoriev I."/>
            <person name="Hellsten U."/>
            <person name="Putnam N."/>
            <person name="Ralph S."/>
            <person name="Rombauts S."/>
            <person name="Salamov A."/>
            <person name="Schein J."/>
            <person name="Sterck L."/>
            <person name="Aerts A."/>
            <person name="Bhalerao R.R."/>
            <person name="Bhalerao R.P."/>
            <person name="Blaudez D."/>
            <person name="Boerjan W."/>
            <person name="Brun A."/>
            <person name="Brunner A."/>
            <person name="Busov V."/>
            <person name="Campbell M."/>
            <person name="Carlson J."/>
            <person name="Chalot M."/>
            <person name="Chapman J."/>
            <person name="Chen G.L."/>
            <person name="Cooper D."/>
            <person name="Coutinho P.M."/>
            <person name="Couturier J."/>
            <person name="Covert S."/>
            <person name="Cronk Q."/>
            <person name="Cunningham R."/>
            <person name="Davis J."/>
            <person name="Degroeve S."/>
            <person name="Dejardin A."/>
            <person name="Depamphilis C."/>
            <person name="Detter J."/>
            <person name="Dirks B."/>
            <person name="Dubchak I."/>
            <person name="Duplessis S."/>
            <person name="Ehlting J."/>
            <person name="Ellis B."/>
            <person name="Gendler K."/>
            <person name="Goodstein D."/>
            <person name="Gribskov M."/>
            <person name="Grimwood J."/>
            <person name="Groover A."/>
            <person name="Gunter L."/>
            <person name="Hamberger B."/>
            <person name="Heinze B."/>
            <person name="Helariutta Y."/>
            <person name="Henrissat B."/>
            <person name="Holligan D."/>
            <person name="Holt R."/>
            <person name="Huang W."/>
            <person name="Islam-Faridi N."/>
            <person name="Jones S."/>
            <person name="Jones-Rhoades M."/>
            <person name="Jorgensen R."/>
            <person name="Joshi C."/>
            <person name="Kangasjarvi J."/>
            <person name="Karlsson J."/>
            <person name="Kelleher C."/>
            <person name="Kirkpatrick R."/>
            <person name="Kirst M."/>
            <person name="Kohler A."/>
            <person name="Kalluri U."/>
            <person name="Larimer F."/>
            <person name="Leebens-Mack J."/>
            <person name="Leple J.C."/>
            <person name="Locascio P."/>
            <person name="Lou Y."/>
            <person name="Lucas S."/>
            <person name="Martin F."/>
            <person name="Montanini B."/>
            <person name="Napoli C."/>
            <person name="Nelson D.R."/>
            <person name="Nelson C."/>
            <person name="Nieminen K."/>
            <person name="Nilsson O."/>
            <person name="Pereda V."/>
            <person name="Peter G."/>
            <person name="Philippe R."/>
            <person name="Pilate G."/>
            <person name="Poliakov A."/>
            <person name="Razumovskaya J."/>
            <person name="Richardson P."/>
            <person name="Rinaldi C."/>
            <person name="Ritland K."/>
            <person name="Rouze P."/>
            <person name="Ryaboy D."/>
            <person name="Schmutz J."/>
            <person name="Schrader J."/>
            <person name="Segerman B."/>
            <person name="Shin H."/>
            <person name="Siddiqui A."/>
            <person name="Sterky F."/>
            <person name="Terry A."/>
            <person name="Tsai C.J."/>
            <person name="Uberbacher E."/>
            <person name="Unneberg P."/>
            <person name="Vahala J."/>
            <person name="Wall K."/>
            <person name="Wessler S."/>
            <person name="Yang G."/>
            <person name="Yin T."/>
            <person name="Douglas C."/>
            <person name="Marra M."/>
            <person name="Sandberg G."/>
            <person name="Van de Peer Y."/>
            <person name="Rokhsar D."/>
        </authorList>
    </citation>
    <scope>NUCLEOTIDE SEQUENCE [LARGE SCALE GENOMIC DNA]</scope>
    <source>
        <strain evidence="18">cv. Nisqually</strain>
    </source>
</reference>
<comment type="pathway">
    <text evidence="2">Lipid metabolism; fatty acid biosynthesis.</text>
</comment>
<dbReference type="NCBIfam" id="NF004957">
    <property type="entry name" value="PRK06300.1"/>
    <property type="match status" value="1"/>
</dbReference>
<evidence type="ECO:0000256" key="7">
    <source>
        <dbReference type="ARBA" id="ARBA00022528"/>
    </source>
</evidence>
<dbReference type="EMBL" id="CM009292">
    <property type="protein sequence ID" value="PNT46771.1"/>
    <property type="molecule type" value="Genomic_DNA"/>
</dbReference>
<dbReference type="Gene3D" id="3.40.50.720">
    <property type="entry name" value="NAD(P)-binding Rossmann-like Domain"/>
    <property type="match status" value="1"/>
</dbReference>
<dbReference type="STRING" id="3694.A0A2K2BAG2"/>
<evidence type="ECO:0000256" key="3">
    <source>
        <dbReference type="ARBA" id="ARBA00009233"/>
    </source>
</evidence>
<evidence type="ECO:0000256" key="8">
    <source>
        <dbReference type="ARBA" id="ARBA00022640"/>
    </source>
</evidence>
<protein>
    <recommendedName>
        <fullName evidence="16">Enoyl-[acyl-carrier-protein] reductase [NADH], chloroplastic</fullName>
        <ecNumber evidence="5">1.3.1.9</ecNumber>
    </recommendedName>
</protein>
<organism evidence="17 18">
    <name type="scientific">Populus trichocarpa</name>
    <name type="common">Western balsam poplar</name>
    <name type="synonym">Populus balsamifera subsp. trichocarpa</name>
    <dbReference type="NCBI Taxonomy" id="3694"/>
    <lineage>
        <taxon>Eukaryota</taxon>
        <taxon>Viridiplantae</taxon>
        <taxon>Streptophyta</taxon>
        <taxon>Embryophyta</taxon>
        <taxon>Tracheophyta</taxon>
        <taxon>Spermatophyta</taxon>
        <taxon>Magnoliopsida</taxon>
        <taxon>eudicotyledons</taxon>
        <taxon>Gunneridae</taxon>
        <taxon>Pentapetalae</taxon>
        <taxon>rosids</taxon>
        <taxon>fabids</taxon>
        <taxon>Malpighiales</taxon>
        <taxon>Salicaceae</taxon>
        <taxon>Saliceae</taxon>
        <taxon>Populus</taxon>
    </lineage>
</organism>
<comment type="function">
    <text evidence="15">Catalyzes the NAD-dependent reduction of a carbon-carbon double bond in an enoyl moiety that is covalently linked to an acyl carrier protein (ACP). Catalyzes the last reduction step in the de novo synthesis cycle of fatty acids. Involved in the elongation cycle of fatty acids which are used in lipid metabolism. Required for normal plant growth.</text>
</comment>
<evidence type="ECO:0000256" key="14">
    <source>
        <dbReference type="ARBA" id="ARBA00048572"/>
    </source>
</evidence>
<evidence type="ECO:0000256" key="6">
    <source>
        <dbReference type="ARBA" id="ARBA00022516"/>
    </source>
</evidence>
<evidence type="ECO:0000256" key="1">
    <source>
        <dbReference type="ARBA" id="ARBA00004229"/>
    </source>
</evidence>
<dbReference type="PANTHER" id="PTHR43159">
    <property type="entry name" value="ENOYL-[ACYL-CARRIER-PROTEIN] REDUCTASE"/>
    <property type="match status" value="1"/>
</dbReference>
<dbReference type="ExpressionAtlas" id="A0A2K2BAG2">
    <property type="expression patterns" value="baseline"/>
</dbReference>
<dbReference type="AlphaFoldDB" id="A0A2K2BAG2"/>
<keyword evidence="6" id="KW-0444">Lipid biosynthesis</keyword>
<dbReference type="FunFam" id="1.10.8.400:FF:000001">
    <property type="entry name" value="Enoyl-[acyl-carrier-protein] reductase [NADH]"/>
    <property type="match status" value="1"/>
</dbReference>
<dbReference type="InterPro" id="IPR014358">
    <property type="entry name" value="Enoyl-ACP_Rdtase_NADH"/>
</dbReference>
<keyword evidence="12" id="KW-0443">Lipid metabolism</keyword>
<accession>A0A2K2BAG2</accession>
<dbReference type="CDD" id="cd05372">
    <property type="entry name" value="ENR_SDR"/>
    <property type="match status" value="1"/>
</dbReference>
<dbReference type="GO" id="GO:0004318">
    <property type="term" value="F:enoyl-[acyl-carrier-protein] reductase (NADH) activity"/>
    <property type="evidence" value="ECO:0007669"/>
    <property type="project" value="UniProtKB-EC"/>
</dbReference>
<dbReference type="InterPro" id="IPR036291">
    <property type="entry name" value="NAD(P)-bd_dom_sf"/>
</dbReference>
<dbReference type="FunFam" id="3.40.50.720:FF:000192">
    <property type="entry name" value="Enoyl-[acyl-carrier-protein] reductase [NADH]"/>
    <property type="match status" value="1"/>
</dbReference>
<dbReference type="EC" id="1.3.1.9" evidence="5"/>
<dbReference type="InParanoid" id="A0A2K2BAG2"/>
<dbReference type="FunCoup" id="A0A2K2BAG2">
    <property type="interactions" value="1144"/>
</dbReference>
<keyword evidence="7" id="KW-0150">Chloroplast</keyword>
<keyword evidence="18" id="KW-1185">Reference proteome</keyword>
<keyword evidence="11" id="KW-0560">Oxidoreductase</keyword>
<dbReference type="Pfam" id="PF13561">
    <property type="entry name" value="adh_short_C2"/>
    <property type="match status" value="1"/>
</dbReference>
<dbReference type="InterPro" id="IPR002347">
    <property type="entry name" value="SDR_fam"/>
</dbReference>
<evidence type="ECO:0000256" key="9">
    <source>
        <dbReference type="ARBA" id="ARBA00022832"/>
    </source>
</evidence>
<evidence type="ECO:0000256" key="5">
    <source>
        <dbReference type="ARBA" id="ARBA00012996"/>
    </source>
</evidence>
<dbReference type="Proteomes" id="UP000006729">
    <property type="component" value="Chromosome 3"/>
</dbReference>
<comment type="similarity">
    <text evidence="3">Belongs to the short-chain dehydrogenases/reductases (SDR) family. FabI subfamily.</text>
</comment>
<evidence type="ECO:0000256" key="13">
    <source>
        <dbReference type="ARBA" id="ARBA00023160"/>
    </source>
</evidence>
<comment type="subcellular location">
    <subcellularLocation>
        <location evidence="1">Plastid</location>
        <location evidence="1">Chloroplast</location>
    </subcellularLocation>
</comment>
<dbReference type="SUPFAM" id="SSF51735">
    <property type="entry name" value="NAD(P)-binding Rossmann-fold domains"/>
    <property type="match status" value="1"/>
</dbReference>
<name>A0A2K2BAG2_POPTR</name>
<proteinExistence type="inferred from homology"/>
<dbReference type="PANTHER" id="PTHR43159:SF2">
    <property type="entry name" value="ENOYL-[ACYL-CARRIER-PROTEIN] REDUCTASE [NADH], CHLOROPLASTIC"/>
    <property type="match status" value="1"/>
</dbReference>
<keyword evidence="10" id="KW-0809">Transit peptide</keyword>
<evidence type="ECO:0000313" key="18">
    <source>
        <dbReference type="Proteomes" id="UP000006729"/>
    </source>
</evidence>
<evidence type="ECO:0000256" key="10">
    <source>
        <dbReference type="ARBA" id="ARBA00022946"/>
    </source>
</evidence>
<gene>
    <name evidence="17" type="ORF">POPTR_003G212700</name>
</gene>
<dbReference type="PRINTS" id="PR00081">
    <property type="entry name" value="GDHRDH"/>
</dbReference>
<evidence type="ECO:0000256" key="11">
    <source>
        <dbReference type="ARBA" id="ARBA00023002"/>
    </source>
</evidence>
<keyword evidence="8" id="KW-0934">Plastid</keyword>
<evidence type="ECO:0000256" key="12">
    <source>
        <dbReference type="ARBA" id="ARBA00023098"/>
    </source>
</evidence>
<dbReference type="GO" id="GO:0009507">
    <property type="term" value="C:chloroplast"/>
    <property type="evidence" value="ECO:0007669"/>
    <property type="project" value="UniProtKB-SubCell"/>
</dbReference>
<keyword evidence="13" id="KW-0275">Fatty acid biosynthesis</keyword>
<evidence type="ECO:0000256" key="16">
    <source>
        <dbReference type="ARBA" id="ARBA00067308"/>
    </source>
</evidence>
<comment type="catalytic activity">
    <reaction evidence="14">
        <text>a 2,3-saturated acyl-[ACP] + NAD(+) = a (2E)-enoyl-[ACP] + NADH + H(+)</text>
        <dbReference type="Rhea" id="RHEA:10240"/>
        <dbReference type="Rhea" id="RHEA-COMP:9925"/>
        <dbReference type="Rhea" id="RHEA-COMP:9926"/>
        <dbReference type="ChEBI" id="CHEBI:15378"/>
        <dbReference type="ChEBI" id="CHEBI:57540"/>
        <dbReference type="ChEBI" id="CHEBI:57945"/>
        <dbReference type="ChEBI" id="CHEBI:78784"/>
        <dbReference type="ChEBI" id="CHEBI:78785"/>
        <dbReference type="EC" id="1.3.1.9"/>
    </reaction>
</comment>
<dbReference type="GO" id="GO:0006633">
    <property type="term" value="P:fatty acid biosynthetic process"/>
    <property type="evidence" value="ECO:0007669"/>
    <property type="project" value="UniProtKB-KW"/>
</dbReference>
<dbReference type="Gene3D" id="1.10.8.400">
    <property type="entry name" value="Enoyl acyl carrier protein reductase"/>
    <property type="match status" value="1"/>
</dbReference>